<organism evidence="1 2">
    <name type="scientific">Dermatophagoides pteronyssinus</name>
    <name type="common">European house dust mite</name>
    <dbReference type="NCBI Taxonomy" id="6956"/>
    <lineage>
        <taxon>Eukaryota</taxon>
        <taxon>Metazoa</taxon>
        <taxon>Ecdysozoa</taxon>
        <taxon>Arthropoda</taxon>
        <taxon>Chelicerata</taxon>
        <taxon>Arachnida</taxon>
        <taxon>Acari</taxon>
        <taxon>Acariformes</taxon>
        <taxon>Sarcoptiformes</taxon>
        <taxon>Astigmata</taxon>
        <taxon>Psoroptidia</taxon>
        <taxon>Analgoidea</taxon>
        <taxon>Pyroglyphidae</taxon>
        <taxon>Dermatophagoidinae</taxon>
        <taxon>Dermatophagoides</taxon>
    </lineage>
</organism>
<dbReference type="AlphaFoldDB" id="A0A6P6XPU6"/>
<evidence type="ECO:0000313" key="2">
    <source>
        <dbReference type="RefSeq" id="XP_027194833.1"/>
    </source>
</evidence>
<dbReference type="RefSeq" id="XP_027194833.1">
    <property type="nucleotide sequence ID" value="XM_027339032.1"/>
</dbReference>
<evidence type="ECO:0000313" key="1">
    <source>
        <dbReference type="Proteomes" id="UP000515146"/>
    </source>
</evidence>
<name>A0A6P6XPU6_DERPT</name>
<proteinExistence type="predicted"/>
<reference evidence="2" key="1">
    <citation type="submission" date="2025-08" db="UniProtKB">
        <authorList>
            <consortium name="RefSeq"/>
        </authorList>
    </citation>
    <scope>IDENTIFICATION</scope>
    <source>
        <strain evidence="2">Airmid</strain>
    </source>
</reference>
<keyword evidence="1" id="KW-1185">Reference proteome</keyword>
<gene>
    <name evidence="2" type="primary">LOC113789490</name>
</gene>
<protein>
    <submittedName>
        <fullName evidence="2">Uncharacterized protein LOC113789490</fullName>
    </submittedName>
</protein>
<dbReference type="Proteomes" id="UP000515146">
    <property type="component" value="Unplaced"/>
</dbReference>
<sequence>MSKKIFIVYIVVAILMIQYQNSMVNAGRSKKSMMIGVALGAAIARSQQHDLRLLHVLIPLRLAAEAWKQMGKNTNHHHHHDYDYDGHHHHHGGGGYYRRRRR</sequence>
<dbReference type="InParanoid" id="A0A6P6XPU6"/>
<accession>A0A6P6XPU6</accession>
<dbReference type="KEGG" id="dpte:113789490"/>